<dbReference type="GO" id="GO:0016491">
    <property type="term" value="F:oxidoreductase activity"/>
    <property type="evidence" value="ECO:0007669"/>
    <property type="project" value="UniProtKB-KW"/>
</dbReference>
<feature type="transmembrane region" description="Helical" evidence="7">
    <location>
        <begin position="15"/>
        <end position="33"/>
    </location>
</feature>
<feature type="domain" description="NarG-like" evidence="8">
    <location>
        <begin position="130"/>
        <end position="190"/>
    </location>
</feature>
<evidence type="ECO:0000256" key="5">
    <source>
        <dbReference type="ARBA" id="ARBA00023002"/>
    </source>
</evidence>
<evidence type="ECO:0000256" key="6">
    <source>
        <dbReference type="ARBA" id="ARBA00023136"/>
    </source>
</evidence>
<dbReference type="Pfam" id="PF02665">
    <property type="entry name" value="Nitrate_red_gam"/>
    <property type="match status" value="1"/>
</dbReference>
<dbReference type="STRING" id="1903181.BTN85_0922"/>
<feature type="transmembrane region" description="Helical" evidence="7">
    <location>
        <begin position="92"/>
        <end position="114"/>
    </location>
</feature>
<dbReference type="InParanoid" id="A0A1Q6DVN1"/>
<dbReference type="Gene3D" id="1.20.950.20">
    <property type="entry name" value="Transmembrane di-heme cytochromes, Chain C"/>
    <property type="match status" value="1"/>
</dbReference>
<keyword evidence="5" id="KW-0560">Oxidoreductase</keyword>
<evidence type="ECO:0000256" key="1">
    <source>
        <dbReference type="ARBA" id="ARBA00004651"/>
    </source>
</evidence>
<comment type="subcellular location">
    <subcellularLocation>
        <location evidence="1">Cell membrane</location>
        <topology evidence="1">Multi-pass membrane protein</topology>
    </subcellularLocation>
</comment>
<evidence type="ECO:0000256" key="2">
    <source>
        <dbReference type="ARBA" id="ARBA00022475"/>
    </source>
</evidence>
<evidence type="ECO:0000313" key="9">
    <source>
        <dbReference type="EMBL" id="OKY78431.1"/>
    </source>
</evidence>
<organism evidence="9 10">
    <name type="scientific">Methanohalarchaeum thermophilum</name>
    <dbReference type="NCBI Taxonomy" id="1903181"/>
    <lineage>
        <taxon>Archaea</taxon>
        <taxon>Methanobacteriati</taxon>
        <taxon>Methanobacteriota</taxon>
        <taxon>Methanonatronarchaeia</taxon>
        <taxon>Methanonatronarchaeales</taxon>
        <taxon>Methanonatronarchaeaceae</taxon>
        <taxon>Candidatus Methanohalarchaeum</taxon>
    </lineage>
</organism>
<evidence type="ECO:0000256" key="3">
    <source>
        <dbReference type="ARBA" id="ARBA00022692"/>
    </source>
</evidence>
<dbReference type="AlphaFoldDB" id="A0A1Q6DVN1"/>
<dbReference type="InterPro" id="IPR023234">
    <property type="entry name" value="NarG-like_domain"/>
</dbReference>
<dbReference type="EMBL" id="MSDW01000001">
    <property type="protein sequence ID" value="OKY78431.1"/>
    <property type="molecule type" value="Genomic_DNA"/>
</dbReference>
<proteinExistence type="predicted"/>
<comment type="caution">
    <text evidence="9">The sequence shown here is derived from an EMBL/GenBank/DDBJ whole genome shotgun (WGS) entry which is preliminary data.</text>
</comment>
<keyword evidence="3 7" id="KW-0812">Transmembrane</keyword>
<reference evidence="9" key="1">
    <citation type="submission" date="2016-12" db="EMBL/GenBank/DDBJ databases">
        <title>Discovery of methanogenic haloarchaea.</title>
        <authorList>
            <person name="Sorokin D.Y."/>
            <person name="Makarova K.S."/>
            <person name="Abbas B."/>
            <person name="Ferrer M."/>
            <person name="Golyshin P.N."/>
        </authorList>
    </citation>
    <scope>NUCLEOTIDE SEQUENCE [LARGE SCALE GENOMIC DNA]</scope>
    <source>
        <strain evidence="9">HMET1</strain>
    </source>
</reference>
<gene>
    <name evidence="9" type="ORF">BTN85_0922</name>
</gene>
<sequence>MSTASLYFSGLSRPVMLAISFLTIGVFVLGLLYKFRIWGQGGTAWLEDPQDTGIMNFIKNILHNLTPSHGIKKFVMNGLLELREFKQSKFRWFMHMSIFWGFIMLFGLSFFMFIAEFTVSHEMYLTIRDSIHVAAFGDFFGFLLLAGIILAIFNRIYNKQTNRTSSAYDWTGLILLLVITVTGFIAEWARPAYFGFGASQELALFHSAISLIFIAIIPYTKLIHLIAAPITQLTYSFEEEEG</sequence>
<protein>
    <submittedName>
        <fullName evidence="9">CoB--CoM heterodisulfide reductase subunit E</fullName>
    </submittedName>
</protein>
<accession>A0A1Q6DVN1</accession>
<evidence type="ECO:0000256" key="7">
    <source>
        <dbReference type="SAM" id="Phobius"/>
    </source>
</evidence>
<evidence type="ECO:0000256" key="4">
    <source>
        <dbReference type="ARBA" id="ARBA00022989"/>
    </source>
</evidence>
<evidence type="ECO:0000313" key="10">
    <source>
        <dbReference type="Proteomes" id="UP000185744"/>
    </source>
</evidence>
<feature type="transmembrane region" description="Helical" evidence="7">
    <location>
        <begin position="192"/>
        <end position="217"/>
    </location>
</feature>
<dbReference type="InterPro" id="IPR036197">
    <property type="entry name" value="NarG-like_sf"/>
</dbReference>
<keyword evidence="4 7" id="KW-1133">Transmembrane helix</keyword>
<name>A0A1Q6DVN1_METT1</name>
<dbReference type="GO" id="GO:0005886">
    <property type="term" value="C:plasma membrane"/>
    <property type="evidence" value="ECO:0007669"/>
    <property type="project" value="UniProtKB-SubCell"/>
</dbReference>
<feature type="transmembrane region" description="Helical" evidence="7">
    <location>
        <begin position="134"/>
        <end position="154"/>
    </location>
</feature>
<keyword evidence="6 7" id="KW-0472">Membrane</keyword>
<keyword evidence="2" id="KW-1003">Cell membrane</keyword>
<keyword evidence="10" id="KW-1185">Reference proteome</keyword>
<dbReference type="SUPFAM" id="SSF103501">
    <property type="entry name" value="Respiratory nitrate reductase 1 gamma chain"/>
    <property type="match status" value="1"/>
</dbReference>
<evidence type="ECO:0000259" key="8">
    <source>
        <dbReference type="Pfam" id="PF02665"/>
    </source>
</evidence>
<dbReference type="Proteomes" id="UP000185744">
    <property type="component" value="Unassembled WGS sequence"/>
</dbReference>
<feature type="transmembrane region" description="Helical" evidence="7">
    <location>
        <begin position="166"/>
        <end position="186"/>
    </location>
</feature>